<evidence type="ECO:0000313" key="3">
    <source>
        <dbReference type="Proteomes" id="UP001500707"/>
    </source>
</evidence>
<proteinExistence type="predicted"/>
<evidence type="ECO:0000313" key="2">
    <source>
        <dbReference type="EMBL" id="GAA3563112.1"/>
    </source>
</evidence>
<dbReference type="Proteomes" id="UP001500707">
    <property type="component" value="Unassembled WGS sequence"/>
</dbReference>
<evidence type="ECO:0000256" key="1">
    <source>
        <dbReference type="SAM" id="MobiDB-lite"/>
    </source>
</evidence>
<organism evidence="2 3">
    <name type="scientific">Streptomyces osmaniensis</name>
    <dbReference type="NCBI Taxonomy" id="593134"/>
    <lineage>
        <taxon>Bacteria</taxon>
        <taxon>Bacillati</taxon>
        <taxon>Actinomycetota</taxon>
        <taxon>Actinomycetes</taxon>
        <taxon>Kitasatosporales</taxon>
        <taxon>Streptomycetaceae</taxon>
        <taxon>Streptomyces</taxon>
    </lineage>
</organism>
<accession>A0ABP6X8C5</accession>
<dbReference type="EMBL" id="BAABCE010000010">
    <property type="protein sequence ID" value="GAA3563112.1"/>
    <property type="molecule type" value="Genomic_DNA"/>
</dbReference>
<sequence>MLPWARMGLWEGGVRGGRVRAGLRAGFQNLTGRHMVNDTHTSVPHSARRQKWESRTPNSARTT</sequence>
<reference evidence="3" key="1">
    <citation type="journal article" date="2019" name="Int. J. Syst. Evol. Microbiol.">
        <title>The Global Catalogue of Microorganisms (GCM) 10K type strain sequencing project: providing services to taxonomists for standard genome sequencing and annotation.</title>
        <authorList>
            <consortium name="The Broad Institute Genomics Platform"/>
            <consortium name="The Broad Institute Genome Sequencing Center for Infectious Disease"/>
            <person name="Wu L."/>
            <person name="Ma J."/>
        </authorList>
    </citation>
    <scope>NUCLEOTIDE SEQUENCE [LARGE SCALE GENOMIC DNA]</scope>
    <source>
        <strain evidence="3">JCM 17656</strain>
    </source>
</reference>
<feature type="region of interest" description="Disordered" evidence="1">
    <location>
        <begin position="36"/>
        <end position="63"/>
    </location>
</feature>
<keyword evidence="3" id="KW-1185">Reference proteome</keyword>
<name>A0ABP6X8C5_9ACTN</name>
<comment type="caution">
    <text evidence="2">The sequence shown here is derived from an EMBL/GenBank/DDBJ whole genome shotgun (WGS) entry which is preliminary data.</text>
</comment>
<gene>
    <name evidence="2" type="ORF">GCM10022295_51780</name>
</gene>
<protein>
    <submittedName>
        <fullName evidence="2">Uncharacterized protein</fullName>
    </submittedName>
</protein>